<accession>A0AAV0FU71</accession>
<reference evidence="1" key="1">
    <citation type="submission" date="2022-07" db="EMBL/GenBank/DDBJ databases">
        <authorList>
            <person name="Macas J."/>
            <person name="Novak P."/>
            <person name="Neumann P."/>
        </authorList>
    </citation>
    <scope>NUCLEOTIDE SEQUENCE</scope>
</reference>
<name>A0AAV0FU71_9ASTE</name>
<dbReference type="Proteomes" id="UP001152523">
    <property type="component" value="Unassembled WGS sequence"/>
</dbReference>
<comment type="caution">
    <text evidence="1">The sequence shown here is derived from an EMBL/GenBank/DDBJ whole genome shotgun (WGS) entry which is preliminary data.</text>
</comment>
<dbReference type="AlphaFoldDB" id="A0AAV0FU71"/>
<evidence type="ECO:0000313" key="2">
    <source>
        <dbReference type="Proteomes" id="UP001152523"/>
    </source>
</evidence>
<sequence>MISEPSFCQSETCLYYLQTKQYLAILDYGISVMREEDKSAPFKEEMEPGNVLWIWAKGSILGLIKKANLIPIRYSIFMQHDINKRQQDLTLFLCVKHLIVILLDVISRF</sequence>
<organism evidence="1 2">
    <name type="scientific">Cuscuta epithymum</name>
    <dbReference type="NCBI Taxonomy" id="186058"/>
    <lineage>
        <taxon>Eukaryota</taxon>
        <taxon>Viridiplantae</taxon>
        <taxon>Streptophyta</taxon>
        <taxon>Embryophyta</taxon>
        <taxon>Tracheophyta</taxon>
        <taxon>Spermatophyta</taxon>
        <taxon>Magnoliopsida</taxon>
        <taxon>eudicotyledons</taxon>
        <taxon>Gunneridae</taxon>
        <taxon>Pentapetalae</taxon>
        <taxon>asterids</taxon>
        <taxon>lamiids</taxon>
        <taxon>Solanales</taxon>
        <taxon>Convolvulaceae</taxon>
        <taxon>Cuscuteae</taxon>
        <taxon>Cuscuta</taxon>
        <taxon>Cuscuta subgen. Cuscuta</taxon>
    </lineage>
</organism>
<proteinExistence type="predicted"/>
<evidence type="ECO:0000313" key="1">
    <source>
        <dbReference type="EMBL" id="CAH9138755.1"/>
    </source>
</evidence>
<protein>
    <submittedName>
        <fullName evidence="1">Uncharacterized protein</fullName>
    </submittedName>
</protein>
<gene>
    <name evidence="1" type="ORF">CEPIT_LOCUS37057</name>
</gene>
<dbReference type="EMBL" id="CAMAPF010001011">
    <property type="protein sequence ID" value="CAH9138755.1"/>
    <property type="molecule type" value="Genomic_DNA"/>
</dbReference>
<keyword evidence="2" id="KW-1185">Reference proteome</keyword>